<evidence type="ECO:0000313" key="1">
    <source>
        <dbReference type="EMBL" id="KXB01097.1"/>
    </source>
</evidence>
<reference evidence="1 2" key="1">
    <citation type="journal article" date="2016" name="Sci. Rep.">
        <title>Metabolic traits of an uncultured archaeal lineage -MSBL1- from brine pools of the Red Sea.</title>
        <authorList>
            <person name="Mwirichia R."/>
            <person name="Alam I."/>
            <person name="Rashid M."/>
            <person name="Vinu M."/>
            <person name="Ba-Alawi W."/>
            <person name="Anthony Kamau A."/>
            <person name="Kamanda Ngugi D."/>
            <person name="Goker M."/>
            <person name="Klenk H.P."/>
            <person name="Bajic V."/>
            <person name="Stingl U."/>
        </authorList>
    </citation>
    <scope>NUCLEOTIDE SEQUENCE [LARGE SCALE GENOMIC DNA]</scope>
    <source>
        <strain evidence="1">SCGC-AAA261F17</strain>
    </source>
</reference>
<gene>
    <name evidence="1" type="ORF">AKJ44_02965</name>
</gene>
<proteinExistence type="predicted"/>
<dbReference type="AlphaFoldDB" id="A0A133V3S1"/>
<evidence type="ECO:0000313" key="2">
    <source>
        <dbReference type="Proteomes" id="UP000070035"/>
    </source>
</evidence>
<protein>
    <submittedName>
        <fullName evidence="1">Uncharacterized protein</fullName>
    </submittedName>
</protein>
<comment type="caution">
    <text evidence="1">The sequence shown here is derived from an EMBL/GenBank/DDBJ whole genome shotgun (WGS) entry which is preliminary data.</text>
</comment>
<sequence length="93" mass="11249">MDFEELKKKREEVHEDIFYEHFSNYYGDKNILTKEEFDFWWEIEDPTTKERASKTVEIEGVTYNIYAIRVVQDGYIIDDMNTQILVVRKSGEE</sequence>
<name>A0A133V3S1_9EURY</name>
<keyword evidence="2" id="KW-1185">Reference proteome</keyword>
<accession>A0A133V3S1</accession>
<organism evidence="1 2">
    <name type="scientific">candidate division MSBL1 archaeon SCGC-AAA261F17</name>
    <dbReference type="NCBI Taxonomy" id="1698274"/>
    <lineage>
        <taxon>Archaea</taxon>
        <taxon>Methanobacteriati</taxon>
        <taxon>Methanobacteriota</taxon>
        <taxon>candidate division MSBL1</taxon>
    </lineage>
</organism>
<dbReference type="Proteomes" id="UP000070035">
    <property type="component" value="Unassembled WGS sequence"/>
</dbReference>
<dbReference type="EMBL" id="LHXY01000053">
    <property type="protein sequence ID" value="KXB01097.1"/>
    <property type="molecule type" value="Genomic_DNA"/>
</dbReference>